<dbReference type="PANTHER" id="PTHR32060:SF30">
    <property type="entry name" value="CARBOXY-TERMINAL PROCESSING PROTEASE CTPA"/>
    <property type="match status" value="1"/>
</dbReference>
<dbReference type="InterPro" id="IPR005151">
    <property type="entry name" value="Tail-specific_protease"/>
</dbReference>
<evidence type="ECO:0000256" key="4">
    <source>
        <dbReference type="ARBA" id="ARBA00022825"/>
    </source>
</evidence>
<dbReference type="InterPro" id="IPR002477">
    <property type="entry name" value="Peptidoglycan-bd-like"/>
</dbReference>
<evidence type="ECO:0000313" key="8">
    <source>
        <dbReference type="Proteomes" id="UP000272528"/>
    </source>
</evidence>
<dbReference type="Pfam" id="PF03572">
    <property type="entry name" value="Peptidase_S41"/>
    <property type="match status" value="1"/>
</dbReference>
<accession>A0A3Q8X2V5</accession>
<dbReference type="Gene3D" id="2.30.42.10">
    <property type="match status" value="1"/>
</dbReference>
<dbReference type="InterPro" id="IPR055210">
    <property type="entry name" value="CtpA/B_N"/>
</dbReference>
<dbReference type="SUPFAM" id="SSF52096">
    <property type="entry name" value="ClpP/crotonase"/>
    <property type="match status" value="1"/>
</dbReference>
<keyword evidence="3 5" id="KW-0378">Hydrolase</keyword>
<dbReference type="InterPro" id="IPR036366">
    <property type="entry name" value="PGBDSf"/>
</dbReference>
<dbReference type="GO" id="GO:0004175">
    <property type="term" value="F:endopeptidase activity"/>
    <property type="evidence" value="ECO:0007669"/>
    <property type="project" value="TreeGrafter"/>
</dbReference>
<dbReference type="GO" id="GO:0006508">
    <property type="term" value="P:proteolysis"/>
    <property type="evidence" value="ECO:0007669"/>
    <property type="project" value="UniProtKB-KW"/>
</dbReference>
<dbReference type="CDD" id="cd07560">
    <property type="entry name" value="Peptidase_S41_CPP"/>
    <property type="match status" value="1"/>
</dbReference>
<dbReference type="Gene3D" id="1.10.101.10">
    <property type="entry name" value="PGBD-like superfamily/PGBD"/>
    <property type="match status" value="1"/>
</dbReference>
<dbReference type="InterPro" id="IPR029045">
    <property type="entry name" value="ClpP/crotonase-like_dom_sf"/>
</dbReference>
<dbReference type="FunFam" id="2.30.42.10:FF:000063">
    <property type="entry name" value="Peptidase, S41 family"/>
    <property type="match status" value="1"/>
</dbReference>
<keyword evidence="2 5" id="KW-0645">Protease</keyword>
<feature type="domain" description="PDZ" evidence="6">
    <location>
        <begin position="139"/>
        <end position="203"/>
    </location>
</feature>
<evidence type="ECO:0000313" key="7">
    <source>
        <dbReference type="EMBL" id="AZN38476.1"/>
    </source>
</evidence>
<name>A0A3Q8X2V5_9BACL</name>
<dbReference type="InterPro" id="IPR036365">
    <property type="entry name" value="PGBD-like_sf"/>
</dbReference>
<proteinExistence type="inferred from homology"/>
<dbReference type="NCBIfam" id="TIGR00225">
    <property type="entry name" value="prc"/>
    <property type="match status" value="1"/>
</dbReference>
<evidence type="ECO:0000256" key="5">
    <source>
        <dbReference type="RuleBase" id="RU004404"/>
    </source>
</evidence>
<dbReference type="PROSITE" id="PS50106">
    <property type="entry name" value="PDZ"/>
    <property type="match status" value="1"/>
</dbReference>
<sequence>MQIIGYGLSYTREDVPLLEEHAVAERGVHVQFKGRTVAAFILLTMAASTLVTLTVADQFIGIESSRTAGAASSESSMSNSGLNTKELQKLNTVLGLIENKYFREVDRTKVLDGAVNGMMEALGDPYSVYMKKEVAQHFSESIEGSFTGIGAGVQLKNGKITVESAIKGSPAERAGVLPNDVLRSVNGVSLDGLTLNDAVSKIRGPKGSKVKLVIERAGHAQPLQLTIVRDDIDYETVYAHLRSDGIGIIEIRQFSLNTGDRFADELAKLEKQHMKGLIIDVRGNPGGVLPVVVSVAQPFVPKGEPIVQVEDKTGHREKTVSSGTGKSYPVAVLMNKGSASASEVLAGALKEEAHAVLVGETSFGKGTVQVSYDKVLTDGSLVKMTIAKWLTPLGNWVHEKGLKPDVEVLPPDYYTVARLDKTKTLAPDTIDENTKSLQIMLSGLGYKVDRKDGYYSKVTQQSVQAFQQKAGLPVTGFTDKATAEKLEELLVQKVRDEASDTQLQKAVNVLEQKLRVAN</sequence>
<dbReference type="InterPro" id="IPR041489">
    <property type="entry name" value="PDZ_6"/>
</dbReference>
<dbReference type="CDD" id="cd06782">
    <property type="entry name" value="cpPDZ_CPP-like"/>
    <property type="match status" value="1"/>
</dbReference>
<evidence type="ECO:0000256" key="2">
    <source>
        <dbReference type="ARBA" id="ARBA00022670"/>
    </source>
</evidence>
<comment type="similarity">
    <text evidence="1 5">Belongs to the peptidase S41A family.</text>
</comment>
<gene>
    <name evidence="7" type="ORF">EJC50_01435</name>
</gene>
<dbReference type="InterPro" id="IPR001478">
    <property type="entry name" value="PDZ"/>
</dbReference>
<dbReference type="InterPro" id="IPR036034">
    <property type="entry name" value="PDZ_sf"/>
</dbReference>
<dbReference type="Gene3D" id="3.30.750.44">
    <property type="match status" value="1"/>
</dbReference>
<dbReference type="SMART" id="SM00245">
    <property type="entry name" value="TSPc"/>
    <property type="match status" value="1"/>
</dbReference>
<dbReference type="GO" id="GO:0030288">
    <property type="term" value="C:outer membrane-bounded periplasmic space"/>
    <property type="evidence" value="ECO:0007669"/>
    <property type="project" value="TreeGrafter"/>
</dbReference>
<dbReference type="Pfam" id="PF22694">
    <property type="entry name" value="CtpB_N-like"/>
    <property type="match status" value="1"/>
</dbReference>
<evidence type="ECO:0000256" key="3">
    <source>
        <dbReference type="ARBA" id="ARBA00022801"/>
    </source>
</evidence>
<dbReference type="Pfam" id="PF01471">
    <property type="entry name" value="PG_binding_1"/>
    <property type="match status" value="1"/>
</dbReference>
<organism evidence="7 8">
    <name type="scientific">Paenibacillus albus</name>
    <dbReference type="NCBI Taxonomy" id="2495582"/>
    <lineage>
        <taxon>Bacteria</taxon>
        <taxon>Bacillati</taxon>
        <taxon>Bacillota</taxon>
        <taxon>Bacilli</taxon>
        <taxon>Bacillales</taxon>
        <taxon>Paenibacillaceae</taxon>
        <taxon>Paenibacillus</taxon>
    </lineage>
</organism>
<dbReference type="Proteomes" id="UP000272528">
    <property type="component" value="Chromosome"/>
</dbReference>
<reference evidence="8" key="1">
    <citation type="submission" date="2018-12" db="EMBL/GenBank/DDBJ databases">
        <title>Genome sequence of Peanibacillus sp.</title>
        <authorList>
            <person name="Subramani G."/>
            <person name="Srinivasan S."/>
            <person name="Kim M.K."/>
        </authorList>
    </citation>
    <scope>NUCLEOTIDE SEQUENCE [LARGE SCALE GENOMIC DNA]</scope>
    <source>
        <strain evidence="8">18JY67-1</strain>
    </source>
</reference>
<dbReference type="PANTHER" id="PTHR32060">
    <property type="entry name" value="TAIL-SPECIFIC PROTEASE"/>
    <property type="match status" value="1"/>
</dbReference>
<evidence type="ECO:0000259" key="6">
    <source>
        <dbReference type="PROSITE" id="PS50106"/>
    </source>
</evidence>
<keyword evidence="8" id="KW-1185">Reference proteome</keyword>
<dbReference type="AlphaFoldDB" id="A0A3Q8X2V5"/>
<dbReference type="GO" id="GO:0008236">
    <property type="term" value="F:serine-type peptidase activity"/>
    <property type="evidence" value="ECO:0007669"/>
    <property type="project" value="UniProtKB-KW"/>
</dbReference>
<evidence type="ECO:0000256" key="1">
    <source>
        <dbReference type="ARBA" id="ARBA00009179"/>
    </source>
</evidence>
<protein>
    <submittedName>
        <fullName evidence="7">PDZ domain-containing protein</fullName>
    </submittedName>
</protein>
<dbReference type="InterPro" id="IPR004447">
    <property type="entry name" value="Peptidase_S41A"/>
</dbReference>
<dbReference type="GO" id="GO:0007165">
    <property type="term" value="P:signal transduction"/>
    <property type="evidence" value="ECO:0007669"/>
    <property type="project" value="TreeGrafter"/>
</dbReference>
<dbReference type="EMBL" id="CP034437">
    <property type="protein sequence ID" value="AZN38476.1"/>
    <property type="molecule type" value="Genomic_DNA"/>
</dbReference>
<dbReference type="OrthoDB" id="9812068at2"/>
<dbReference type="Gene3D" id="3.90.226.10">
    <property type="entry name" value="2-enoyl-CoA Hydratase, Chain A, domain 1"/>
    <property type="match status" value="1"/>
</dbReference>
<dbReference type="SMART" id="SM00228">
    <property type="entry name" value="PDZ"/>
    <property type="match status" value="1"/>
</dbReference>
<dbReference type="KEGG" id="palb:EJC50_01435"/>
<dbReference type="Pfam" id="PF17820">
    <property type="entry name" value="PDZ_6"/>
    <property type="match status" value="1"/>
</dbReference>
<keyword evidence="4 5" id="KW-0720">Serine protease</keyword>
<dbReference type="SUPFAM" id="SSF47090">
    <property type="entry name" value="PGBD-like"/>
    <property type="match status" value="1"/>
</dbReference>
<dbReference type="SUPFAM" id="SSF50156">
    <property type="entry name" value="PDZ domain-like"/>
    <property type="match status" value="1"/>
</dbReference>